<evidence type="ECO:0000259" key="3">
    <source>
        <dbReference type="Pfam" id="PF13800"/>
    </source>
</evidence>
<keyword evidence="1" id="KW-1133">Transmembrane helix</keyword>
<gene>
    <name evidence="4" type="ORF">CUU66_16940</name>
</gene>
<keyword evidence="1" id="KW-0812">Transmembrane</keyword>
<organism evidence="4 5">
    <name type="scientific">Peribacillus deserti</name>
    <dbReference type="NCBI Taxonomy" id="673318"/>
    <lineage>
        <taxon>Bacteria</taxon>
        <taxon>Bacillati</taxon>
        <taxon>Bacillota</taxon>
        <taxon>Bacilli</taxon>
        <taxon>Bacillales</taxon>
        <taxon>Bacillaceae</taxon>
        <taxon>Peribacillus</taxon>
    </lineage>
</organism>
<feature type="transmembrane region" description="Helical" evidence="1">
    <location>
        <begin position="57"/>
        <end position="79"/>
    </location>
</feature>
<evidence type="ECO:0000259" key="2">
    <source>
        <dbReference type="Pfam" id="PF13791"/>
    </source>
</evidence>
<sequence length="345" mass="39652">MQEEEKDVGKESKYTQDEYSHFVDSSIKEFEVDFFITEESQRKIVQTGKNQAAKMNIMISLALLLLIIPILTLATYAYYAIGGEGDKLIEIADKTLYITEPNMSLEEMKIENEFGLFSMDIHYDVFKRIGNAEYKIGNQFIHFGLDQPNFPINEFYLERPLPENPYKQENEFLSHPNARILPGSDWGILKGLPDGTVSEVYVSLSSLQNPEKFEETLPDYTELVWVAVDTGMEEKMIDSEGKLITPIGYPYQEDPDNWSPFNGDEVNSKQFIEALDFLEKNEETAVKIARAKTLCIKQRSDYIKKHGIKIYGAVVTGPTKELRLLEKMQEVRSIKVGEVKLWNLR</sequence>
<feature type="domain" description="Sigma factor regulator N-terminal" evidence="3">
    <location>
        <begin position="42"/>
        <end position="133"/>
    </location>
</feature>
<name>A0A2N5M347_9BACI</name>
<dbReference type="EMBL" id="PGUY01000052">
    <property type="protein sequence ID" value="PLT28780.1"/>
    <property type="molecule type" value="Genomic_DNA"/>
</dbReference>
<feature type="domain" description="Sigma factor regulator C-terminal" evidence="2">
    <location>
        <begin position="189"/>
        <end position="338"/>
    </location>
</feature>
<evidence type="ECO:0000313" key="5">
    <source>
        <dbReference type="Proteomes" id="UP000234748"/>
    </source>
</evidence>
<dbReference type="Pfam" id="PF13800">
    <property type="entry name" value="Sigma_reg_N"/>
    <property type="match status" value="1"/>
</dbReference>
<accession>A0A2N5M347</accession>
<evidence type="ECO:0000313" key="4">
    <source>
        <dbReference type="EMBL" id="PLT28780.1"/>
    </source>
</evidence>
<dbReference type="Pfam" id="PF13791">
    <property type="entry name" value="Sigma_reg_C"/>
    <property type="match status" value="1"/>
</dbReference>
<dbReference type="RefSeq" id="WP_101644290.1">
    <property type="nucleotide sequence ID" value="NZ_PGUY01000052.1"/>
</dbReference>
<keyword evidence="1" id="KW-0472">Membrane</keyword>
<evidence type="ECO:0000256" key="1">
    <source>
        <dbReference type="SAM" id="Phobius"/>
    </source>
</evidence>
<dbReference type="InterPro" id="IPR025672">
    <property type="entry name" value="Sigma_reg_C_dom"/>
</dbReference>
<dbReference type="InterPro" id="IPR029101">
    <property type="entry name" value="Sigma_reg_N"/>
</dbReference>
<protein>
    <submittedName>
        <fullName evidence="4">Anti-sigma factor</fullName>
    </submittedName>
</protein>
<dbReference type="AlphaFoldDB" id="A0A2N5M347"/>
<keyword evidence="5" id="KW-1185">Reference proteome</keyword>
<dbReference type="Proteomes" id="UP000234748">
    <property type="component" value="Unassembled WGS sequence"/>
</dbReference>
<reference evidence="4 5" key="1">
    <citation type="submission" date="2017-11" db="EMBL/GenBank/DDBJ databases">
        <title>Comparitive Functional Genomics of Dry Heat Resistant strains isolated from the Viking Spacecraft.</title>
        <authorList>
            <person name="Seuylemezian A."/>
            <person name="Cooper K."/>
            <person name="Vaishampayan P."/>
        </authorList>
    </citation>
    <scope>NUCLEOTIDE SEQUENCE [LARGE SCALE GENOMIC DNA]</scope>
    <source>
        <strain evidence="4 5">V1-29</strain>
    </source>
</reference>
<comment type="caution">
    <text evidence="4">The sequence shown here is derived from an EMBL/GenBank/DDBJ whole genome shotgun (WGS) entry which is preliminary data.</text>
</comment>
<dbReference type="OrthoDB" id="2730366at2"/>
<proteinExistence type="predicted"/>